<dbReference type="RefSeq" id="WP_322497590.1">
    <property type="nucleotide sequence ID" value="NZ_JARGYT010000020.1"/>
</dbReference>
<dbReference type="Proteomes" id="UP001293791">
    <property type="component" value="Unassembled WGS sequence"/>
</dbReference>
<sequence length="1172" mass="136507">MSLELTSDNISKIRSEYKWKLKWEIEYNRGGTKSYSWAEFVSARYNITKKNFKKISDVVIALDTENSRSLNELLDRISSNFRQLDIEKDLPDNLKRDLYALIEKCADLDFLKDESVLKTLEDRNSLIRELEPYIMVCINQIIIDELTIKVARDVADHWIGEKYSEVSIDTDVIERSVRNELSFPNINFNIVATLKYALLDHDKANLCKTLNTFQGFFYQLINRVYIGLHSLDVSVYIVSCIKTISSNLPLFEKRSKIRKDSIKLFSNIIKSNIIKSELVTRFIAEILKSASLSKEFITSFQEYISLFLSGVLSNIEKLITETHYIIFLNIIRDISILKISLSFVDKSRADIIRLMRHLSENISPFKTFLEKVNVSKEEFIQICDCVLSILIKATRLHIMSLLEKSIPFDRQFESIIKISRQLTTANIDLIRTFLKTLDIFSNVSIAYLIILEEKNIKDLASFIINIFFRNLRDTETHVQAKNFIRDVIFSMIDILKICLSNITISIFFNSFKGFLYLFRSPEQLFKLKFLETAIIANITDIAVLLFIKRDDNILKIIDSFNKLCLELKKNKELFIDFLSGSSDVYLKNSFPIIIDVLIKIIKDHFLLEKTEISSVLKKDKMLIELLSKIDLSNIIKQHRQNIKELFLSVANSYQDLTSIDNFQNFLHEVVPIVLDIIEILTDEGLLRVIGELCYNIQDNVDNNKNYLALFLKKIRENGRFNSLYIEKIIPLLNKYEFFIIKLINHAIGDESDIFINAKNFLNLVKSPTTIAKLFEVYGVYRDNKSIFRLFYTIFRSGQEMRSILFKFIKDKIIIACNIDLIPGFIKRFFFQDKMISYLDKILHKIDYYTDINKENSLVKNFINEKNYSKLYIANLSLLKAKISNFNFEFAIFRDIQFLGCEISNTNFSNLEIRENVGFANSKIDVFSLKTLILAINKMHVPHVDISGVTLLFPIHEKQKKDLNLLYKDQIGKEIILNTIKKHLALYLAPQGNKKAILLNIDNVLSNVQPSDFLNTLSKFSQKELDRLLFLLSKDDFKVQAVADFIYKEPNSLGEVRDNIKSILGFIDKSETSNEKILEALLNDKAQNALLKIFISYTYEEDKKQIIERNFIDLLSNKEGLELFASFLNVMIQHSEINIDRVLPILSLTDHKRMRFEMNKIIMMNYRDKGRLI</sequence>
<protein>
    <submittedName>
        <fullName evidence="1">Uncharacterized protein</fullName>
    </submittedName>
</protein>
<proteinExistence type="predicted"/>
<keyword evidence="2" id="KW-1185">Reference proteome</keyword>
<evidence type="ECO:0000313" key="2">
    <source>
        <dbReference type="Proteomes" id="UP001293791"/>
    </source>
</evidence>
<accession>A0ABU5L7K3</accession>
<dbReference type="EMBL" id="JARGYT010000020">
    <property type="protein sequence ID" value="MDZ5762104.1"/>
    <property type="molecule type" value="Genomic_DNA"/>
</dbReference>
<dbReference type="SUPFAM" id="SSF141571">
    <property type="entry name" value="Pentapeptide repeat-like"/>
    <property type="match status" value="1"/>
</dbReference>
<reference evidence="1 2" key="1">
    <citation type="submission" date="2023-02" db="EMBL/GenBank/DDBJ databases">
        <title>Host association and intracellularity evolved multiple times independently in the Rickettsiales.</title>
        <authorList>
            <person name="Castelli M."/>
            <person name="Nardi T."/>
            <person name="Gammuto L."/>
            <person name="Bellinzona G."/>
            <person name="Sabaneyeva E."/>
            <person name="Potekhin A."/>
            <person name="Serra V."/>
            <person name="Petroni G."/>
            <person name="Sassera D."/>
        </authorList>
    </citation>
    <scope>NUCLEOTIDE SEQUENCE [LARGE SCALE GENOMIC DNA]</scope>
    <source>
        <strain evidence="1 2">BOD18</strain>
    </source>
</reference>
<evidence type="ECO:0000313" key="1">
    <source>
        <dbReference type="EMBL" id="MDZ5762104.1"/>
    </source>
</evidence>
<name>A0ABU5L7K3_9RICK</name>
<comment type="caution">
    <text evidence="1">The sequence shown here is derived from an EMBL/GenBank/DDBJ whole genome shotgun (WGS) entry which is preliminary data.</text>
</comment>
<organism evidence="1 2">
    <name type="scientific">Candidatus Cyrtobacter comes</name>
    <dbReference type="NCBI Taxonomy" id="675776"/>
    <lineage>
        <taxon>Bacteria</taxon>
        <taxon>Pseudomonadati</taxon>
        <taxon>Pseudomonadota</taxon>
        <taxon>Alphaproteobacteria</taxon>
        <taxon>Rickettsiales</taxon>
        <taxon>Candidatus Midichloriaceae</taxon>
        <taxon>Candidatus Cyrtobacter</taxon>
    </lineage>
</organism>
<gene>
    <name evidence="1" type="ORF">Cyrtocomes_00472</name>
</gene>